<evidence type="ECO:0000313" key="1">
    <source>
        <dbReference type="EMBL" id="KAH3795745.1"/>
    </source>
</evidence>
<protein>
    <submittedName>
        <fullName evidence="1">Uncharacterized protein</fullName>
    </submittedName>
</protein>
<proteinExistence type="predicted"/>
<evidence type="ECO:0000313" key="2">
    <source>
        <dbReference type="Proteomes" id="UP000828390"/>
    </source>
</evidence>
<dbReference type="AlphaFoldDB" id="A0A9D4FBH2"/>
<dbReference type="EMBL" id="JAIWYP010000007">
    <property type="protein sequence ID" value="KAH3795745.1"/>
    <property type="molecule type" value="Genomic_DNA"/>
</dbReference>
<reference evidence="1" key="2">
    <citation type="submission" date="2020-11" db="EMBL/GenBank/DDBJ databases">
        <authorList>
            <person name="McCartney M.A."/>
            <person name="Auch B."/>
            <person name="Kono T."/>
            <person name="Mallez S."/>
            <person name="Becker A."/>
            <person name="Gohl D.M."/>
            <person name="Silverstein K.A.T."/>
            <person name="Koren S."/>
            <person name="Bechman K.B."/>
            <person name="Herman A."/>
            <person name="Abrahante J.E."/>
            <person name="Garbe J."/>
        </authorList>
    </citation>
    <scope>NUCLEOTIDE SEQUENCE</scope>
    <source>
        <strain evidence="1">Duluth1</strain>
        <tissue evidence="1">Whole animal</tissue>
    </source>
</reference>
<organism evidence="1 2">
    <name type="scientific">Dreissena polymorpha</name>
    <name type="common">Zebra mussel</name>
    <name type="synonym">Mytilus polymorpha</name>
    <dbReference type="NCBI Taxonomy" id="45954"/>
    <lineage>
        <taxon>Eukaryota</taxon>
        <taxon>Metazoa</taxon>
        <taxon>Spiralia</taxon>
        <taxon>Lophotrochozoa</taxon>
        <taxon>Mollusca</taxon>
        <taxon>Bivalvia</taxon>
        <taxon>Autobranchia</taxon>
        <taxon>Heteroconchia</taxon>
        <taxon>Euheterodonta</taxon>
        <taxon>Imparidentia</taxon>
        <taxon>Neoheterodontei</taxon>
        <taxon>Myida</taxon>
        <taxon>Dreissenoidea</taxon>
        <taxon>Dreissenidae</taxon>
        <taxon>Dreissena</taxon>
    </lineage>
</organism>
<comment type="caution">
    <text evidence="1">The sequence shown here is derived from an EMBL/GenBank/DDBJ whole genome shotgun (WGS) entry which is preliminary data.</text>
</comment>
<accession>A0A9D4FBH2</accession>
<keyword evidence="2" id="KW-1185">Reference proteome</keyword>
<gene>
    <name evidence="1" type="ORF">DPMN_149304</name>
</gene>
<reference evidence="1" key="1">
    <citation type="journal article" date="2019" name="bioRxiv">
        <title>The Genome of the Zebra Mussel, Dreissena polymorpha: A Resource for Invasive Species Research.</title>
        <authorList>
            <person name="McCartney M.A."/>
            <person name="Auch B."/>
            <person name="Kono T."/>
            <person name="Mallez S."/>
            <person name="Zhang Y."/>
            <person name="Obille A."/>
            <person name="Becker A."/>
            <person name="Abrahante J.E."/>
            <person name="Garbe J."/>
            <person name="Badalamenti J.P."/>
            <person name="Herman A."/>
            <person name="Mangelson H."/>
            <person name="Liachko I."/>
            <person name="Sullivan S."/>
            <person name="Sone E.D."/>
            <person name="Koren S."/>
            <person name="Silverstein K.A.T."/>
            <person name="Beckman K.B."/>
            <person name="Gohl D.M."/>
        </authorList>
    </citation>
    <scope>NUCLEOTIDE SEQUENCE</scope>
    <source>
        <strain evidence="1">Duluth1</strain>
        <tissue evidence="1">Whole animal</tissue>
    </source>
</reference>
<name>A0A9D4FBH2_DREPO</name>
<sequence length="54" mass="6336">MLISRAIVPARVVSLQRQNTRRRKPQCNTRYRYVSQSGQMTYLHVTGRKGMTLK</sequence>
<dbReference type="Proteomes" id="UP000828390">
    <property type="component" value="Unassembled WGS sequence"/>
</dbReference>